<proteinExistence type="inferred from homology"/>
<name>A0A562UM34_9SPHN</name>
<feature type="signal peptide" evidence="3">
    <location>
        <begin position="1"/>
        <end position="27"/>
    </location>
</feature>
<dbReference type="Gene3D" id="3.40.720.10">
    <property type="entry name" value="Alkaline Phosphatase, subunit A"/>
    <property type="match status" value="1"/>
</dbReference>
<evidence type="ECO:0000256" key="1">
    <source>
        <dbReference type="ARBA" id="ARBA00008779"/>
    </source>
</evidence>
<protein>
    <submittedName>
        <fullName evidence="5">Arylsulfatase A-like enzyme</fullName>
    </submittedName>
</protein>
<dbReference type="InterPro" id="IPR000917">
    <property type="entry name" value="Sulfatase_N"/>
</dbReference>
<evidence type="ECO:0000313" key="6">
    <source>
        <dbReference type="Proteomes" id="UP000320547"/>
    </source>
</evidence>
<dbReference type="Gene3D" id="3.30.1120.10">
    <property type="match status" value="1"/>
</dbReference>
<organism evidence="5 6">
    <name type="scientific">Altererythrobacter ishigakiensis</name>
    <dbReference type="NCBI Taxonomy" id="476157"/>
    <lineage>
        <taxon>Bacteria</taxon>
        <taxon>Pseudomonadati</taxon>
        <taxon>Pseudomonadota</taxon>
        <taxon>Alphaproteobacteria</taxon>
        <taxon>Sphingomonadales</taxon>
        <taxon>Erythrobacteraceae</taxon>
        <taxon>Altererythrobacter</taxon>
    </lineage>
</organism>
<dbReference type="RefSeq" id="WP_083984678.1">
    <property type="nucleotide sequence ID" value="NZ_CP015963.1"/>
</dbReference>
<evidence type="ECO:0000256" key="3">
    <source>
        <dbReference type="SAM" id="SignalP"/>
    </source>
</evidence>
<comment type="similarity">
    <text evidence="1">Belongs to the sulfatase family.</text>
</comment>
<dbReference type="Pfam" id="PF00884">
    <property type="entry name" value="Sulfatase"/>
    <property type="match status" value="1"/>
</dbReference>
<keyword evidence="2" id="KW-0378">Hydrolase</keyword>
<accession>A0A562UM34</accession>
<dbReference type="STRING" id="476157.GCA_001663155_00883"/>
<dbReference type="Proteomes" id="UP000320547">
    <property type="component" value="Unassembled WGS sequence"/>
</dbReference>
<dbReference type="InterPro" id="IPR017850">
    <property type="entry name" value="Alkaline_phosphatase_core_sf"/>
</dbReference>
<dbReference type="SUPFAM" id="SSF53649">
    <property type="entry name" value="Alkaline phosphatase-like"/>
    <property type="match status" value="1"/>
</dbReference>
<feature type="chain" id="PRO_5021873758" evidence="3">
    <location>
        <begin position="28"/>
        <end position="495"/>
    </location>
</feature>
<dbReference type="GO" id="GO:0004065">
    <property type="term" value="F:arylsulfatase activity"/>
    <property type="evidence" value="ECO:0007669"/>
    <property type="project" value="TreeGrafter"/>
</dbReference>
<evidence type="ECO:0000259" key="4">
    <source>
        <dbReference type="Pfam" id="PF00884"/>
    </source>
</evidence>
<dbReference type="OrthoDB" id="9795675at2"/>
<evidence type="ECO:0000256" key="2">
    <source>
        <dbReference type="ARBA" id="ARBA00022801"/>
    </source>
</evidence>
<feature type="domain" description="Sulfatase N-terminal" evidence="4">
    <location>
        <begin position="47"/>
        <end position="383"/>
    </location>
</feature>
<dbReference type="PANTHER" id="PTHR42693">
    <property type="entry name" value="ARYLSULFATASE FAMILY MEMBER"/>
    <property type="match status" value="1"/>
</dbReference>
<reference evidence="5 6" key="1">
    <citation type="submission" date="2019-07" db="EMBL/GenBank/DDBJ databases">
        <title>Genomic Encyclopedia of Archaeal and Bacterial Type Strains, Phase II (KMG-II): from individual species to whole genera.</title>
        <authorList>
            <person name="Goeker M."/>
        </authorList>
    </citation>
    <scope>NUCLEOTIDE SEQUENCE [LARGE SCALE GENOMIC DNA]</scope>
    <source>
        <strain evidence="5 6">ATCC BAA-2084</strain>
    </source>
</reference>
<comment type="caution">
    <text evidence="5">The sequence shown here is derived from an EMBL/GenBank/DDBJ whole genome shotgun (WGS) entry which is preliminary data.</text>
</comment>
<gene>
    <name evidence="5" type="ORF">JN10_2208</name>
</gene>
<sequence length="495" mass="53214">MTRKFLALCAASSLFALQGCIASTSLASAPDDSAANTAQIDTEAPRPNVLLILFDDMGYGQLGITGHEIIKTPNIDALAREGMIFANGYAGSTVCSPSRISLMMGRDTSRLHSSANTISLRAGDRTMAHLLSDAGYQTALFGKFGIGTTFGETDPMAMGFQQWKGLLHNIQAHRQFPMFMFENNQMVPVPENRAGAREGYAQRLFTDDALEFLDTQDGSTPFFAFVSYTSPHSEMAAPEEFVAPYRGKFPETPYNGLAGPTPASQFPDYYPLAIDEPNAVQAGMIAALDSYVGELVAKLEARGLRENTLIIITSDNGPHSEGGGDPIGIAAAGPFRGGKRDLTEGGIHMPFIASWPSVVQAGRVEDQPVMFADLMPTLGALAGKPGAAEAMGANGVSLAQLLMHEEATLPDRMLYWAFSRQLGDPNSGVIGVTQQAGRIGKWKALRASEDAAVELYDLSTDPGESKDVARQYPDIAADFANRFDEELEEQARYTE</sequence>
<keyword evidence="6" id="KW-1185">Reference proteome</keyword>
<dbReference type="EMBL" id="VLLK01000002">
    <property type="protein sequence ID" value="TWJ06672.1"/>
    <property type="molecule type" value="Genomic_DNA"/>
</dbReference>
<dbReference type="PANTHER" id="PTHR42693:SF53">
    <property type="entry name" value="ENDO-4-O-SULFATASE"/>
    <property type="match status" value="1"/>
</dbReference>
<dbReference type="InterPro" id="IPR050738">
    <property type="entry name" value="Sulfatase"/>
</dbReference>
<dbReference type="AlphaFoldDB" id="A0A562UM34"/>
<dbReference type="PROSITE" id="PS51257">
    <property type="entry name" value="PROKAR_LIPOPROTEIN"/>
    <property type="match status" value="1"/>
</dbReference>
<keyword evidence="3" id="KW-0732">Signal</keyword>
<evidence type="ECO:0000313" key="5">
    <source>
        <dbReference type="EMBL" id="TWJ06672.1"/>
    </source>
</evidence>